<dbReference type="GO" id="GO:0016763">
    <property type="term" value="F:pentosyltransferase activity"/>
    <property type="evidence" value="ECO:0007669"/>
    <property type="project" value="TreeGrafter"/>
</dbReference>
<protein>
    <submittedName>
        <fullName evidence="9">Uncharacterized protein</fullName>
    </submittedName>
</protein>
<feature type="transmembrane region" description="Helical" evidence="8">
    <location>
        <begin position="301"/>
        <end position="317"/>
    </location>
</feature>
<evidence type="ECO:0000256" key="2">
    <source>
        <dbReference type="ARBA" id="ARBA00022475"/>
    </source>
</evidence>
<dbReference type="RefSeq" id="WP_058988808.1">
    <property type="nucleotide sequence ID" value="NZ_LN606600.1"/>
</dbReference>
<feature type="transmembrane region" description="Helical" evidence="8">
    <location>
        <begin position="84"/>
        <end position="103"/>
    </location>
</feature>
<keyword evidence="5 8" id="KW-0812">Transmembrane</keyword>
<dbReference type="PANTHER" id="PTHR33908:SF11">
    <property type="entry name" value="MEMBRANE PROTEIN"/>
    <property type="match status" value="1"/>
</dbReference>
<dbReference type="AlphaFoldDB" id="A0A0U5EY77"/>
<keyword evidence="4" id="KW-0808">Transferase</keyword>
<feature type="transmembrane region" description="Helical" evidence="8">
    <location>
        <begin position="12"/>
        <end position="32"/>
    </location>
</feature>
<evidence type="ECO:0000313" key="10">
    <source>
        <dbReference type="Proteomes" id="UP000056109"/>
    </source>
</evidence>
<evidence type="ECO:0000256" key="4">
    <source>
        <dbReference type="ARBA" id="ARBA00022679"/>
    </source>
</evidence>
<keyword evidence="3" id="KW-0328">Glycosyltransferase</keyword>
<evidence type="ECO:0000256" key="8">
    <source>
        <dbReference type="SAM" id="Phobius"/>
    </source>
</evidence>
<sequence length="494" mass="56271">MHSYLKNFIFSFNYVSILYVFLWSFCIASRFSSLGNPLIDVDEGFYLFVGGQILQGAVPFVDIWDRKPLGLFLLYSFFHLFGPYRILAYQIGATLCVGFTSMIVMKMAMAISSPFGAFLAALLYISCLNIAGGEGGQSPVFYNLLVAFSMYLIFKNVVEKRGRQPDIQKTAYAVMLIMGIAIQIKYTTLFEGIFSGLFLLFALYQTTKSIRFLSLQAVIWICIACLPTIGVAVAYMMAGHGQEWWFANIASIFHRGQRNHALVRHQAAKMLEFTLPLLVSIPFRRIFCLDMTKQQKLCGRFFDLWTFSALSGVAVFGSWYTHYALPLFTSLTIVSAAYWNRSAGKIWMLLLLGYMTFKGQTTIIKHQNSRGNKIVFQNILSNMSKNKGCLFIYSGSPIFYDFANFCKMTTHPFPGHFHEYIERNSTGMNPLIETQHILNQKPMYILSREPAIEGENMQVRQLLYQSLSSYYYPAYRVALKDNSIVVYKLTGSPK</sequence>
<reference evidence="10" key="1">
    <citation type="submission" date="2014-09" db="EMBL/GenBank/DDBJ databases">
        <authorList>
            <person name="Illeghems K.G."/>
        </authorList>
    </citation>
    <scope>NUCLEOTIDE SEQUENCE [LARGE SCALE GENOMIC DNA]</scope>
    <source>
        <strain evidence="10">108B</strain>
    </source>
</reference>
<evidence type="ECO:0000256" key="3">
    <source>
        <dbReference type="ARBA" id="ARBA00022676"/>
    </source>
</evidence>
<feature type="transmembrane region" description="Helical" evidence="8">
    <location>
        <begin position="170"/>
        <end position="203"/>
    </location>
</feature>
<name>A0A0U5EY77_9PROT</name>
<dbReference type="Proteomes" id="UP000056109">
    <property type="component" value="Chromosome I"/>
</dbReference>
<accession>A0A0U5EY77</accession>
<feature type="transmembrane region" description="Helical" evidence="8">
    <location>
        <begin position="115"/>
        <end position="133"/>
    </location>
</feature>
<dbReference type="GeneID" id="34784417"/>
<keyword evidence="6 8" id="KW-1133">Transmembrane helix</keyword>
<evidence type="ECO:0000256" key="6">
    <source>
        <dbReference type="ARBA" id="ARBA00022989"/>
    </source>
</evidence>
<dbReference type="KEGG" id="asz:ASN_3466"/>
<gene>
    <name evidence="9" type="ORF">ASN_3466</name>
</gene>
<evidence type="ECO:0000256" key="1">
    <source>
        <dbReference type="ARBA" id="ARBA00004651"/>
    </source>
</evidence>
<evidence type="ECO:0000256" key="7">
    <source>
        <dbReference type="ARBA" id="ARBA00023136"/>
    </source>
</evidence>
<keyword evidence="2" id="KW-1003">Cell membrane</keyword>
<feature type="transmembrane region" description="Helical" evidence="8">
    <location>
        <begin position="215"/>
        <end position="238"/>
    </location>
</feature>
<dbReference type="GO" id="GO:0005886">
    <property type="term" value="C:plasma membrane"/>
    <property type="evidence" value="ECO:0007669"/>
    <property type="project" value="UniProtKB-SubCell"/>
</dbReference>
<keyword evidence="10" id="KW-1185">Reference proteome</keyword>
<keyword evidence="7 8" id="KW-0472">Membrane</keyword>
<proteinExistence type="predicted"/>
<dbReference type="PATRIC" id="fig|446692.3.peg.3679"/>
<dbReference type="GO" id="GO:0009103">
    <property type="term" value="P:lipopolysaccharide biosynthetic process"/>
    <property type="evidence" value="ECO:0007669"/>
    <property type="project" value="UniProtKB-ARBA"/>
</dbReference>
<evidence type="ECO:0000256" key="5">
    <source>
        <dbReference type="ARBA" id="ARBA00022692"/>
    </source>
</evidence>
<feature type="transmembrane region" description="Helical" evidence="8">
    <location>
        <begin position="139"/>
        <end position="158"/>
    </location>
</feature>
<dbReference type="PANTHER" id="PTHR33908">
    <property type="entry name" value="MANNOSYLTRANSFERASE YKCB-RELATED"/>
    <property type="match status" value="1"/>
</dbReference>
<dbReference type="InterPro" id="IPR050297">
    <property type="entry name" value="LipidA_mod_glycosyltrf_83"/>
</dbReference>
<evidence type="ECO:0000313" key="9">
    <source>
        <dbReference type="EMBL" id="CEF42697.1"/>
    </source>
</evidence>
<dbReference type="EMBL" id="LN606600">
    <property type="protein sequence ID" value="CEF42697.1"/>
    <property type="molecule type" value="Genomic_DNA"/>
</dbReference>
<comment type="subcellular location">
    <subcellularLocation>
        <location evidence="1">Cell membrane</location>
        <topology evidence="1">Multi-pass membrane protein</topology>
    </subcellularLocation>
</comment>
<organism evidence="9 10">
    <name type="scientific">Acetobacter senegalensis</name>
    <dbReference type="NCBI Taxonomy" id="446692"/>
    <lineage>
        <taxon>Bacteria</taxon>
        <taxon>Pseudomonadati</taxon>
        <taxon>Pseudomonadota</taxon>
        <taxon>Alphaproteobacteria</taxon>
        <taxon>Acetobacterales</taxon>
        <taxon>Acetobacteraceae</taxon>
        <taxon>Acetobacter</taxon>
    </lineage>
</organism>